<dbReference type="PhylomeDB" id="A0A0G4F160"/>
<dbReference type="Pfam" id="PF00149">
    <property type="entry name" value="Metallophos"/>
    <property type="match status" value="1"/>
</dbReference>
<dbReference type="CDD" id="cd07379">
    <property type="entry name" value="MPP_239FB"/>
    <property type="match status" value="1"/>
</dbReference>
<reference evidence="3" key="1">
    <citation type="submission" date="2014-11" db="EMBL/GenBank/DDBJ databases">
        <authorList>
            <person name="Otto D Thomas"/>
            <person name="Naeem Raeece"/>
        </authorList>
    </citation>
    <scope>NUCLEOTIDE SEQUENCE</scope>
</reference>
<evidence type="ECO:0000256" key="1">
    <source>
        <dbReference type="SAM" id="MobiDB-lite"/>
    </source>
</evidence>
<proteinExistence type="predicted"/>
<dbReference type="Gene3D" id="3.60.21.10">
    <property type="match status" value="1"/>
</dbReference>
<dbReference type="GO" id="GO:0016787">
    <property type="term" value="F:hydrolase activity"/>
    <property type="evidence" value="ECO:0007669"/>
    <property type="project" value="InterPro"/>
</dbReference>
<gene>
    <name evidence="3" type="ORF">Cvel_14464</name>
</gene>
<sequence length="363" mass="40366">MTPPIGETAETETGSLGQNRRNSTEKDTSPKTNGFFVRFVGRRRLTDAFLKSLAFYLTLPAQPLLLLVARSKRGSWQETLMDLYSIERPLSFYFSFLNPLSIWQPQTEEDSEAVRRILSRGGRELKVKISTAKRPLRCVCISDTHMRHDKLPDLPEGDVLIHTGDCTNFGSLAEVVEFASWMGRLNFPHKILVPGNHDMILDPPYYADYWSDWSLEKEDCAVAFSALETSGVKVLKEEGVTIEGVSVFGTPWVVNGNPWETAFNVPQTQAASLWDKIPSDTQILLTHMPPFGMKDRDVFGVNAGCPDLANAVMKRVKPAAHIFGHEHADSGVFVNGGTAFVNAASVSDFYQPRSPVVMLVEGD</sequence>
<evidence type="ECO:0000313" key="3">
    <source>
        <dbReference type="EMBL" id="CEM05057.1"/>
    </source>
</evidence>
<dbReference type="AlphaFoldDB" id="A0A0G4F160"/>
<dbReference type="SUPFAM" id="SSF56300">
    <property type="entry name" value="Metallo-dependent phosphatases"/>
    <property type="match status" value="1"/>
</dbReference>
<name>A0A0G4F160_9ALVE</name>
<protein>
    <recommendedName>
        <fullName evidence="2">Calcineurin-like phosphoesterase domain-containing protein</fullName>
    </recommendedName>
</protein>
<dbReference type="PANTHER" id="PTHR12905">
    <property type="entry name" value="METALLOPHOSPHOESTERASE"/>
    <property type="match status" value="1"/>
</dbReference>
<dbReference type="VEuPathDB" id="CryptoDB:Cvel_14464"/>
<dbReference type="PANTHER" id="PTHR12905:SF0">
    <property type="entry name" value="CALCINEURIN-LIKE PHOSPHOESTERASE DOMAIN-CONTAINING PROTEIN"/>
    <property type="match status" value="1"/>
</dbReference>
<feature type="domain" description="Calcineurin-like phosphoesterase" evidence="2">
    <location>
        <begin position="137"/>
        <end position="328"/>
    </location>
</feature>
<dbReference type="InterPro" id="IPR051693">
    <property type="entry name" value="UPF0046_metallophosphoest"/>
</dbReference>
<dbReference type="InterPro" id="IPR004843">
    <property type="entry name" value="Calcineurin-like_PHP"/>
</dbReference>
<dbReference type="InterPro" id="IPR029052">
    <property type="entry name" value="Metallo-depent_PP-like"/>
</dbReference>
<dbReference type="EMBL" id="CDMZ01000034">
    <property type="protein sequence ID" value="CEM05057.1"/>
    <property type="molecule type" value="Genomic_DNA"/>
</dbReference>
<evidence type="ECO:0000259" key="2">
    <source>
        <dbReference type="Pfam" id="PF00149"/>
    </source>
</evidence>
<accession>A0A0G4F160</accession>
<organism evidence="3">
    <name type="scientific">Chromera velia CCMP2878</name>
    <dbReference type="NCBI Taxonomy" id="1169474"/>
    <lineage>
        <taxon>Eukaryota</taxon>
        <taxon>Sar</taxon>
        <taxon>Alveolata</taxon>
        <taxon>Colpodellida</taxon>
        <taxon>Chromeraceae</taxon>
        <taxon>Chromera</taxon>
    </lineage>
</organism>
<feature type="region of interest" description="Disordered" evidence="1">
    <location>
        <begin position="1"/>
        <end position="29"/>
    </location>
</feature>
<feature type="compositionally biased region" description="Polar residues" evidence="1">
    <location>
        <begin position="11"/>
        <end position="21"/>
    </location>
</feature>